<dbReference type="Gene3D" id="1.20.58.1970">
    <property type="match status" value="1"/>
</dbReference>
<keyword evidence="6" id="KW-0333">Golgi apparatus</keyword>
<evidence type="ECO:0000313" key="10">
    <source>
        <dbReference type="EMBL" id="CAD9013030.1"/>
    </source>
</evidence>
<dbReference type="InterPro" id="IPR013167">
    <property type="entry name" value="COG4_M"/>
</dbReference>
<keyword evidence="4" id="KW-0813">Transport</keyword>
<accession>A0A7S1NEH3</accession>
<dbReference type="Pfam" id="PF20663">
    <property type="entry name" value="COG4_N"/>
    <property type="match status" value="1"/>
</dbReference>
<dbReference type="GO" id="GO:0000139">
    <property type="term" value="C:Golgi membrane"/>
    <property type="evidence" value="ECO:0007669"/>
    <property type="project" value="UniProtKB-SubCell"/>
</dbReference>
<dbReference type="PANTHER" id="PTHR24016">
    <property type="entry name" value="CONSERVED OLIGOMERIC GOLGI COMPLEX SUBUNIT 4"/>
    <property type="match status" value="1"/>
</dbReference>
<dbReference type="Pfam" id="PF08318">
    <property type="entry name" value="COG4_m"/>
    <property type="match status" value="2"/>
</dbReference>
<feature type="domain" description="COG4 transport protein middle alpha-helical bundle" evidence="9">
    <location>
        <begin position="159"/>
        <end position="504"/>
    </location>
</feature>
<proteinExistence type="inferred from homology"/>
<comment type="similarity">
    <text evidence="2">Belongs to the COG4 family.</text>
</comment>
<name>A0A7S1NEH3_9EUGL</name>
<dbReference type="SMART" id="SM00762">
    <property type="entry name" value="Cog4"/>
    <property type="match status" value="1"/>
</dbReference>
<evidence type="ECO:0000256" key="1">
    <source>
        <dbReference type="ARBA" id="ARBA00004395"/>
    </source>
</evidence>
<dbReference type="InterPro" id="IPR048684">
    <property type="entry name" value="COG4_C"/>
</dbReference>
<evidence type="ECO:0000256" key="2">
    <source>
        <dbReference type="ARBA" id="ARBA00009215"/>
    </source>
</evidence>
<evidence type="ECO:0000256" key="3">
    <source>
        <dbReference type="ARBA" id="ARBA00020975"/>
    </source>
</evidence>
<organism evidence="10">
    <name type="scientific">Eutreptiella gymnastica</name>
    <dbReference type="NCBI Taxonomy" id="73025"/>
    <lineage>
        <taxon>Eukaryota</taxon>
        <taxon>Discoba</taxon>
        <taxon>Euglenozoa</taxon>
        <taxon>Euglenida</taxon>
        <taxon>Spirocuta</taxon>
        <taxon>Euglenophyceae</taxon>
        <taxon>Eutreptiales</taxon>
        <taxon>Eutreptiaceae</taxon>
        <taxon>Eutreptiella</taxon>
    </lineage>
</organism>
<evidence type="ECO:0000256" key="8">
    <source>
        <dbReference type="ARBA" id="ARBA00031340"/>
    </source>
</evidence>
<dbReference type="Pfam" id="PF20662">
    <property type="entry name" value="COG4_C"/>
    <property type="match status" value="1"/>
</dbReference>
<comment type="subcellular location">
    <subcellularLocation>
        <location evidence="1">Golgi apparatus membrane</location>
        <topology evidence="1">Peripheral membrane protein</topology>
    </subcellularLocation>
</comment>
<protein>
    <recommendedName>
        <fullName evidence="3">Conserved oligomeric Golgi complex subunit 4</fullName>
    </recommendedName>
    <alternativeName>
        <fullName evidence="8">Component of oligomeric Golgi complex 4</fullName>
    </alternativeName>
</protein>
<evidence type="ECO:0000256" key="4">
    <source>
        <dbReference type="ARBA" id="ARBA00022448"/>
    </source>
</evidence>
<dbReference type="InterPro" id="IPR048680">
    <property type="entry name" value="COG4_N"/>
</dbReference>
<sequence length="758" mass="86064">MTVTAERRKYYEDLVAKIQECDAQKEQKCKEIYDLIRNKEEMEIQEELLADLRRHQLHHAKDKTMQIARTISDAAKLANKSSQRVKELDEIKDRVREALELVEGISSQQSSIEKVTQALGTKDYETAVSYVNRYFETEKQLKAVEEVADLNSSAASAQIRMERDKLQDTIRTEYTEAVKKGEEEAIMRFSKLFMPLDMADEGLGLYIKYVAGTIDDELAKFVRENVKKVETKDGDGTYLAILARVLDCAAATLECQEEHIRTYFGPTGLREFYVQVNKEASKQMAPILESIIKVATPLSSGGSNVEPQDIDSMLEEIAHLSKTCYVYYHFVADHFAKAVEEAASGKMDHKEDEVATATAKKKPAKKTLPSFVLECEAMTSLQTILSMYIPMQRDYLQAAFTKAAALDSGKKKEKDAGTGTLETKMPSLANMTGALGLAQQAQDDDAATAQGSGTSLIEDVFYMLRIACHRVIQCRNPMIISAVFNVIVDLLRDSLLGEIQRNVRVSKEQARPTYKTMQWINNLERSTEYIVKLHKEVTNLLQRQKRNLDEAEISKIIEVAFEIKVTADTYGHQRETYLNKVIQIIETQLKARGLAELEELDYRIEEAQFLNNEINDPWALTALQTWDMILEPFRKGLNEKNFEEVILEVINFVTQQLETIACQKAFTQYGGLQLDKDVRAIRNYFTEKTDKPVRDKFTRLSHISNILSLDKVSEMYDLWGSGSGSNPMVWRLTCAEVKAVLALRVDFEQAAINALKLK</sequence>
<evidence type="ECO:0000256" key="7">
    <source>
        <dbReference type="ARBA" id="ARBA00023136"/>
    </source>
</evidence>
<evidence type="ECO:0000256" key="5">
    <source>
        <dbReference type="ARBA" id="ARBA00022927"/>
    </source>
</evidence>
<dbReference type="AlphaFoldDB" id="A0A7S1NEH3"/>
<dbReference type="InterPro" id="IPR048682">
    <property type="entry name" value="COG4"/>
</dbReference>
<evidence type="ECO:0000259" key="9">
    <source>
        <dbReference type="SMART" id="SM00762"/>
    </source>
</evidence>
<dbReference type="EMBL" id="HBGA01064952">
    <property type="protein sequence ID" value="CAD9013030.1"/>
    <property type="molecule type" value="Transcribed_RNA"/>
</dbReference>
<dbReference type="PANTHER" id="PTHR24016:SF0">
    <property type="entry name" value="CONSERVED OLIGOMERIC GOLGI COMPLEX SUBUNIT 4"/>
    <property type="match status" value="1"/>
</dbReference>
<keyword evidence="5" id="KW-0653">Protein transport</keyword>
<evidence type="ECO:0000256" key="6">
    <source>
        <dbReference type="ARBA" id="ARBA00023034"/>
    </source>
</evidence>
<reference evidence="10" key="1">
    <citation type="submission" date="2021-01" db="EMBL/GenBank/DDBJ databases">
        <authorList>
            <person name="Corre E."/>
            <person name="Pelletier E."/>
            <person name="Niang G."/>
            <person name="Scheremetjew M."/>
            <person name="Finn R."/>
            <person name="Kale V."/>
            <person name="Holt S."/>
            <person name="Cochrane G."/>
            <person name="Meng A."/>
            <person name="Brown T."/>
            <person name="Cohen L."/>
        </authorList>
    </citation>
    <scope>NUCLEOTIDE SEQUENCE</scope>
    <source>
        <strain evidence="10">NIES-381</strain>
    </source>
</reference>
<dbReference type="GO" id="GO:0015031">
    <property type="term" value="P:protein transport"/>
    <property type="evidence" value="ECO:0007669"/>
    <property type="project" value="UniProtKB-KW"/>
</dbReference>
<keyword evidence="7" id="KW-0472">Membrane</keyword>
<gene>
    <name evidence="10" type="ORF">EGYM00392_LOCUS24132</name>
</gene>